<dbReference type="PROSITE" id="PS50835">
    <property type="entry name" value="IG_LIKE"/>
    <property type="match status" value="9"/>
</dbReference>
<proteinExistence type="predicted"/>
<dbReference type="InterPro" id="IPR003599">
    <property type="entry name" value="Ig_sub"/>
</dbReference>
<dbReference type="EMBL" id="CAJPWZ010001989">
    <property type="protein sequence ID" value="CAG2228115.1"/>
    <property type="molecule type" value="Genomic_DNA"/>
</dbReference>
<dbReference type="PANTHER" id="PTHR45080:SF8">
    <property type="entry name" value="IG-LIKE DOMAIN-CONTAINING PROTEIN"/>
    <property type="match status" value="1"/>
</dbReference>
<dbReference type="OrthoDB" id="6140148at2759"/>
<dbReference type="SMART" id="SM00408">
    <property type="entry name" value="IGc2"/>
    <property type="match status" value="9"/>
</dbReference>
<dbReference type="Pfam" id="PF13927">
    <property type="entry name" value="Ig_3"/>
    <property type="match status" value="7"/>
</dbReference>
<feature type="domain" description="Ig-like" evidence="5">
    <location>
        <begin position="885"/>
        <end position="989"/>
    </location>
</feature>
<feature type="domain" description="Ig-like" evidence="5">
    <location>
        <begin position="51"/>
        <end position="149"/>
    </location>
</feature>
<sequence>MRARACLVQVDDQCHDGAKTAAMKRDEKHVQDLIIYTTENMTNPLDADNQPPSSQIPPGPPVIDGPQVIVLNSQITLTCTSARGDPPPTVKWFKDDTEITTGVSTTTAGTAVTTSLTFTATKDYHLEVVECQAENGVLQNPLTTTKYIEVQFSPQAPTLTGPTTLTPGQQGIWTCVSANGYPAGVMSMRNQNKNTQFTTEFTSSSVLDQKSYDVTGTLIWSPVIVNNGDTICCDVTHTTTSTTPQTVCRQITVSQPIAINAPVNQYTPTLQTTLTLLCDVTQGTASQIIWIKDNVQLNIGTNSRLTGGTVATESLTITNVQQSDGGNYVCRGIDAVTGNIVNTDTINVNPVGTPPITSIPQSSYTQISGQQIILGCTVNSPNSPLQEVQWTFTNNQGQTTDPISVSNSNGKYSGSSVNSPSLTINSVASTDQGVYSCKARNAVGTSTNNPTTSLTVTGSVPVVQINPSTYTATYGSQVVINCNIVSASPAATQVYWQRSSNNQILRIDNGDQGYQGSTTSTPSLTINFVTTANAGVYTCFATNVVGTGISNLGTVTVTGGLLSVFVNPQNQSVTNGNQQRITCTVSGTPSAQNIAWLFTAAGSSQQTQLNTANSQKYSLGTTQDPFLTVLNFQPSDSGTYVCRATNAAGSTSSNPGSTLLDITAPTTSVEPRQYTATVGDASFQIQCLVTATPGATSWYWTFQPVGGSQQTIAQGTNDNQYTVDNSGTNPYLTVKSIALNEAGIYTCYATNSAGTSDGANNPSSRHTLTVTGAVPTTNVEPRQYTATVGDASFQIQCLVTATPGATSWYWTFQPVGGSQQTIAQGTNDNQYTVDNSGTNPHLTIKSIALNEAGIYTCYATNAAGTSDSANNPSSRHTLTVTGAVPTTYVEPRQYTATVGDASFQIQCLVTATPGATSWYWTFQPVGGSQQTVFQGTNDNQYTVDNSGTNPYLTIKSIALNEAGIYTCYATNSAGTSDGANNPSSRHTLTVTGIQCLVTATPGATSWYWTFQPVGGSQQTIAQGTNDNQYTVDNSGTNPYLTIKSIALNEAGIYTCYATNSAGTSDGANNPSSRHILTVTGG</sequence>
<name>A0A8S3T3B3_MYTED</name>
<dbReference type="InterPro" id="IPR007110">
    <property type="entry name" value="Ig-like_dom"/>
</dbReference>
<dbReference type="Proteomes" id="UP000683360">
    <property type="component" value="Unassembled WGS sequence"/>
</dbReference>
<dbReference type="InterPro" id="IPR013783">
    <property type="entry name" value="Ig-like_fold"/>
</dbReference>
<dbReference type="SMART" id="SM00409">
    <property type="entry name" value="IG"/>
    <property type="match status" value="9"/>
</dbReference>
<keyword evidence="7" id="KW-1185">Reference proteome</keyword>
<dbReference type="InterPro" id="IPR013162">
    <property type="entry name" value="CD80_C2-set"/>
</dbReference>
<evidence type="ECO:0000259" key="5">
    <source>
        <dbReference type="PROSITE" id="PS50835"/>
    </source>
</evidence>
<dbReference type="GO" id="GO:0005886">
    <property type="term" value="C:plasma membrane"/>
    <property type="evidence" value="ECO:0007669"/>
    <property type="project" value="TreeGrafter"/>
</dbReference>
<dbReference type="PANTHER" id="PTHR45080">
    <property type="entry name" value="CONTACTIN 5"/>
    <property type="match status" value="1"/>
</dbReference>
<dbReference type="AlphaFoldDB" id="A0A8S3T3B3"/>
<feature type="domain" description="Ig-like" evidence="5">
    <location>
        <begin position="354"/>
        <end position="457"/>
    </location>
</feature>
<keyword evidence="4" id="KW-1015">Disulfide bond</keyword>
<evidence type="ECO:0000313" key="7">
    <source>
        <dbReference type="Proteomes" id="UP000683360"/>
    </source>
</evidence>
<keyword evidence="2" id="KW-0732">Signal</keyword>
<dbReference type="CDD" id="cd00096">
    <property type="entry name" value="Ig"/>
    <property type="match status" value="6"/>
</dbReference>
<dbReference type="Pfam" id="PF07679">
    <property type="entry name" value="I-set"/>
    <property type="match status" value="2"/>
</dbReference>
<organism evidence="6 7">
    <name type="scientific">Mytilus edulis</name>
    <name type="common">Blue mussel</name>
    <dbReference type="NCBI Taxonomy" id="6550"/>
    <lineage>
        <taxon>Eukaryota</taxon>
        <taxon>Metazoa</taxon>
        <taxon>Spiralia</taxon>
        <taxon>Lophotrochozoa</taxon>
        <taxon>Mollusca</taxon>
        <taxon>Bivalvia</taxon>
        <taxon>Autobranchia</taxon>
        <taxon>Pteriomorphia</taxon>
        <taxon>Mytilida</taxon>
        <taxon>Mytiloidea</taxon>
        <taxon>Mytilidae</taxon>
        <taxon>Mytilinae</taxon>
        <taxon>Mytilus</taxon>
    </lineage>
</organism>
<protein>
    <submittedName>
        <fullName evidence="6">HMCN</fullName>
    </submittedName>
</protein>
<gene>
    <name evidence="6" type="ORF">MEDL_41117</name>
</gene>
<dbReference type="Pfam" id="PF08205">
    <property type="entry name" value="C2-set_2"/>
    <property type="match status" value="1"/>
</dbReference>
<evidence type="ECO:0000256" key="1">
    <source>
        <dbReference type="ARBA" id="ARBA00004167"/>
    </source>
</evidence>
<comment type="subcellular location">
    <subcellularLocation>
        <location evidence="1">Membrane</location>
        <topology evidence="1">Single-pass membrane protein</topology>
    </subcellularLocation>
</comment>
<evidence type="ECO:0000256" key="2">
    <source>
        <dbReference type="ARBA" id="ARBA00022729"/>
    </source>
</evidence>
<dbReference type="Gene3D" id="2.60.40.10">
    <property type="entry name" value="Immunoglobulins"/>
    <property type="match status" value="10"/>
</dbReference>
<dbReference type="SUPFAM" id="SSF48726">
    <property type="entry name" value="Immunoglobulin"/>
    <property type="match status" value="10"/>
</dbReference>
<reference evidence="6" key="1">
    <citation type="submission" date="2021-03" db="EMBL/GenBank/DDBJ databases">
        <authorList>
            <person name="Bekaert M."/>
        </authorList>
    </citation>
    <scope>NUCLEOTIDE SEQUENCE</scope>
</reference>
<dbReference type="InterPro" id="IPR036179">
    <property type="entry name" value="Ig-like_dom_sf"/>
</dbReference>
<feature type="domain" description="Ig-like" evidence="5">
    <location>
        <begin position="461"/>
        <end position="556"/>
    </location>
</feature>
<evidence type="ECO:0000256" key="4">
    <source>
        <dbReference type="ARBA" id="ARBA00023157"/>
    </source>
</evidence>
<comment type="caution">
    <text evidence="6">The sequence shown here is derived from an EMBL/GenBank/DDBJ whole genome shotgun (WGS) entry which is preliminary data.</text>
</comment>
<dbReference type="InterPro" id="IPR003598">
    <property type="entry name" value="Ig_sub2"/>
</dbReference>
<evidence type="ECO:0000256" key="3">
    <source>
        <dbReference type="ARBA" id="ARBA00023136"/>
    </source>
</evidence>
<feature type="domain" description="Ig-like" evidence="5">
    <location>
        <begin position="775"/>
        <end position="879"/>
    </location>
</feature>
<feature type="domain" description="Ig-like" evidence="5">
    <location>
        <begin position="993"/>
        <end position="1079"/>
    </location>
</feature>
<dbReference type="GO" id="GO:0007156">
    <property type="term" value="P:homophilic cell adhesion via plasma membrane adhesion molecules"/>
    <property type="evidence" value="ECO:0007669"/>
    <property type="project" value="TreeGrafter"/>
</dbReference>
<accession>A0A8S3T3B3</accession>
<evidence type="ECO:0000313" key="6">
    <source>
        <dbReference type="EMBL" id="CAG2228115.1"/>
    </source>
</evidence>
<feature type="domain" description="Ig-like" evidence="5">
    <location>
        <begin position="562"/>
        <end position="658"/>
    </location>
</feature>
<dbReference type="InterPro" id="IPR050958">
    <property type="entry name" value="Cell_Adh-Cytoskel_Orgn"/>
</dbReference>
<dbReference type="InterPro" id="IPR013098">
    <property type="entry name" value="Ig_I-set"/>
</dbReference>
<feature type="domain" description="Ig-like" evidence="5">
    <location>
        <begin position="256"/>
        <end position="347"/>
    </location>
</feature>
<feature type="domain" description="Ig-like" evidence="5">
    <location>
        <begin position="665"/>
        <end position="769"/>
    </location>
</feature>
<keyword evidence="3" id="KW-0472">Membrane</keyword>